<evidence type="ECO:0000313" key="4">
    <source>
        <dbReference type="EMBL" id="RQG91489.1"/>
    </source>
</evidence>
<dbReference type="InterPro" id="IPR055736">
    <property type="entry name" value="DUF7312"/>
</dbReference>
<keyword evidence="2" id="KW-0472">Membrane</keyword>
<feature type="domain" description="DUF7312" evidence="3">
    <location>
        <begin position="77"/>
        <end position="127"/>
    </location>
</feature>
<dbReference type="OrthoDB" id="177893at2157"/>
<gene>
    <name evidence="4" type="ORF">EA462_05870</name>
</gene>
<dbReference type="Proteomes" id="UP000273828">
    <property type="component" value="Unassembled WGS sequence"/>
</dbReference>
<dbReference type="RefSeq" id="WP_124177621.1">
    <property type="nucleotide sequence ID" value="NZ_REFY01000002.1"/>
</dbReference>
<dbReference type="AlphaFoldDB" id="A0A3N6P1S0"/>
<feature type="compositionally biased region" description="Acidic residues" evidence="1">
    <location>
        <begin position="78"/>
        <end position="92"/>
    </location>
</feature>
<organism evidence="4 5">
    <name type="scientific">Natrarchaeobius halalkaliphilus</name>
    <dbReference type="NCBI Taxonomy" id="1679091"/>
    <lineage>
        <taxon>Archaea</taxon>
        <taxon>Methanobacteriati</taxon>
        <taxon>Methanobacteriota</taxon>
        <taxon>Stenosarchaea group</taxon>
        <taxon>Halobacteria</taxon>
        <taxon>Halobacteriales</taxon>
        <taxon>Natrialbaceae</taxon>
        <taxon>Natrarchaeobius</taxon>
    </lineage>
</organism>
<reference evidence="4 5" key="1">
    <citation type="submission" date="2018-10" db="EMBL/GenBank/DDBJ databases">
        <title>Natrarchaeobius chitinivorans gen. nov., sp. nov., and Natrarchaeobius haloalkaliphilus sp. nov., alkaliphilic, chitin-utilizing haloarchaea from hypersaline alkaline lakes.</title>
        <authorList>
            <person name="Sorokin D.Y."/>
            <person name="Elcheninov A.G."/>
            <person name="Kostrikina N.A."/>
            <person name="Bale N.J."/>
            <person name="Sinninghe Damste J.S."/>
            <person name="Khijniak T.V."/>
            <person name="Kublanov I.V."/>
            <person name="Toshchakov S.V."/>
        </authorList>
    </citation>
    <scope>NUCLEOTIDE SEQUENCE [LARGE SCALE GENOMIC DNA]</scope>
    <source>
        <strain evidence="4 5">AArcht-Sl</strain>
    </source>
</reference>
<dbReference type="Pfam" id="PF23994">
    <property type="entry name" value="DUF7312"/>
    <property type="match status" value="1"/>
</dbReference>
<keyword evidence="5" id="KW-1185">Reference proteome</keyword>
<feature type="transmembrane region" description="Helical" evidence="2">
    <location>
        <begin position="111"/>
        <end position="130"/>
    </location>
</feature>
<feature type="compositionally biased region" description="Basic and acidic residues" evidence="1">
    <location>
        <begin position="19"/>
        <end position="31"/>
    </location>
</feature>
<proteinExistence type="predicted"/>
<name>A0A3N6P1S0_9EURY</name>
<sequence length="133" mass="14452">MSDETSDVDGSGESQPTSDGHDADSEWEWGKTEPVPSEDPPRDGSSDIEPVSTATDTDSETERDRIPIDLSRTPADDDRTEPDEDEDEDDPYAPEPSSTPIVAGEPDLENALFVIIGALAMILVTVRLIWIPL</sequence>
<keyword evidence="2" id="KW-0812">Transmembrane</keyword>
<accession>A0A3N6P1S0</accession>
<dbReference type="EMBL" id="REFY01000002">
    <property type="protein sequence ID" value="RQG91489.1"/>
    <property type="molecule type" value="Genomic_DNA"/>
</dbReference>
<protein>
    <submittedName>
        <fullName evidence="4">Adhesin</fullName>
    </submittedName>
</protein>
<evidence type="ECO:0000256" key="2">
    <source>
        <dbReference type="SAM" id="Phobius"/>
    </source>
</evidence>
<evidence type="ECO:0000256" key="1">
    <source>
        <dbReference type="SAM" id="MobiDB-lite"/>
    </source>
</evidence>
<comment type="caution">
    <text evidence="4">The sequence shown here is derived from an EMBL/GenBank/DDBJ whole genome shotgun (WGS) entry which is preliminary data.</text>
</comment>
<evidence type="ECO:0000259" key="3">
    <source>
        <dbReference type="Pfam" id="PF23994"/>
    </source>
</evidence>
<feature type="region of interest" description="Disordered" evidence="1">
    <location>
        <begin position="1"/>
        <end position="104"/>
    </location>
</feature>
<keyword evidence="2" id="KW-1133">Transmembrane helix</keyword>
<evidence type="ECO:0000313" key="5">
    <source>
        <dbReference type="Proteomes" id="UP000273828"/>
    </source>
</evidence>